<keyword evidence="8" id="KW-1185">Reference proteome</keyword>
<dbReference type="GO" id="GO:0019441">
    <property type="term" value="P:L-tryptophan catabolic process to kynurenine"/>
    <property type="evidence" value="ECO:0007669"/>
    <property type="project" value="InterPro"/>
</dbReference>
<sequence length="539" mass="60254">MADKVTNSQILLVFSNLLLLTVAASTAYPTIPGTGGFDCSLSDDLTPIRREVYDGGRIFDISHRYTTDMPTWEEAEGLGQFLWLPKSIKNGSLANNSEMKLPTHTGTHVDAPGHVFDHYFDAGFDVDTLDLEVLNGPALLVDVPRDKNITADVMESLHIPRGVRRVLFRTLNTDRKLMFKKEFDTSYVGFMKDGARWLVENTDIKLVGIDYLSVAAFDDLLPSHYVFLEGREIILIEGLKLDDVPAGMYDVHCLPLSMATTTINSQISLLVLFFTLAILNDCSLSSDELIIKPLRREVYGNGRIFDITHRYTPGVVGLGEFIWLRQSMKNGSLYNFSELKLEVHAGTHVDSPGHMIDRYLDAGFDVDTLDLDVLNGPALLVDVPRDNNITAEVMESLHIPNGVKRVLFRTLNTDRKLMFKEEFDSSYVGFMKDGARWLVENTDIKLVGIDYLSAAAFDDLVPAHIAFHENREIECFEFRGKSSVEFSLVSTDSCHLLQEVILVEALKLDDVPAGIYSVHCLPLRLSGAEGSPIRCILIK</sequence>
<dbReference type="EMBL" id="JANJYI010000001">
    <property type="protein sequence ID" value="KAK2665001.1"/>
    <property type="molecule type" value="Genomic_DNA"/>
</dbReference>
<dbReference type="GO" id="GO:0004061">
    <property type="term" value="F:arylformamidase activity"/>
    <property type="evidence" value="ECO:0007669"/>
    <property type="project" value="InterPro"/>
</dbReference>
<evidence type="ECO:0008006" key="9">
    <source>
        <dbReference type="Google" id="ProtNLM"/>
    </source>
</evidence>
<evidence type="ECO:0000256" key="6">
    <source>
        <dbReference type="SAM" id="SignalP"/>
    </source>
</evidence>
<proteinExistence type="inferred from homology"/>
<evidence type="ECO:0000256" key="4">
    <source>
        <dbReference type="ARBA" id="ARBA00022530"/>
    </source>
</evidence>
<evidence type="ECO:0000256" key="2">
    <source>
        <dbReference type="ARBA" id="ARBA00007865"/>
    </source>
</evidence>
<dbReference type="PANTHER" id="PTHR31118">
    <property type="entry name" value="CYCLASE-LIKE PROTEIN 2"/>
    <property type="match status" value="1"/>
</dbReference>
<reference evidence="7" key="1">
    <citation type="journal article" date="2023" name="Plant J.">
        <title>Genome sequences and population genomics provide insights into the demographic history, inbreeding, and mutation load of two 'living fossil' tree species of Dipteronia.</title>
        <authorList>
            <person name="Feng Y."/>
            <person name="Comes H.P."/>
            <person name="Chen J."/>
            <person name="Zhu S."/>
            <person name="Lu R."/>
            <person name="Zhang X."/>
            <person name="Li P."/>
            <person name="Qiu J."/>
            <person name="Olsen K.M."/>
            <person name="Qiu Y."/>
        </authorList>
    </citation>
    <scope>NUCLEOTIDE SEQUENCE</scope>
    <source>
        <strain evidence="7">KIB01</strain>
    </source>
</reference>
<evidence type="ECO:0000256" key="1">
    <source>
        <dbReference type="ARBA" id="ARBA00004498"/>
    </source>
</evidence>
<dbReference type="InterPro" id="IPR007325">
    <property type="entry name" value="KFase/CYL"/>
</dbReference>
<dbReference type="Proteomes" id="UP001280121">
    <property type="component" value="Unassembled WGS sequence"/>
</dbReference>
<name>A0AAD9XT54_9ROSI</name>
<comment type="caution">
    <text evidence="7">The sequence shown here is derived from an EMBL/GenBank/DDBJ whole genome shotgun (WGS) entry which is preliminary data.</text>
</comment>
<dbReference type="Gene3D" id="3.50.30.50">
    <property type="entry name" value="Putative cyclase"/>
    <property type="match status" value="2"/>
</dbReference>
<gene>
    <name evidence="7" type="ORF">Ddye_003575</name>
</gene>
<dbReference type="AlphaFoldDB" id="A0AAD9XT54"/>
<evidence type="ECO:0000256" key="3">
    <source>
        <dbReference type="ARBA" id="ARBA00022525"/>
    </source>
</evidence>
<keyword evidence="5 6" id="KW-0732">Signal</keyword>
<organism evidence="7 8">
    <name type="scientific">Dipteronia dyeriana</name>
    <dbReference type="NCBI Taxonomy" id="168575"/>
    <lineage>
        <taxon>Eukaryota</taxon>
        <taxon>Viridiplantae</taxon>
        <taxon>Streptophyta</taxon>
        <taxon>Embryophyta</taxon>
        <taxon>Tracheophyta</taxon>
        <taxon>Spermatophyta</taxon>
        <taxon>Magnoliopsida</taxon>
        <taxon>eudicotyledons</taxon>
        <taxon>Gunneridae</taxon>
        <taxon>Pentapetalae</taxon>
        <taxon>rosids</taxon>
        <taxon>malvids</taxon>
        <taxon>Sapindales</taxon>
        <taxon>Sapindaceae</taxon>
        <taxon>Hippocastanoideae</taxon>
        <taxon>Acereae</taxon>
        <taxon>Dipteronia</taxon>
    </lineage>
</organism>
<keyword evidence="4" id="KW-0272">Extracellular matrix</keyword>
<dbReference type="InterPro" id="IPR037175">
    <property type="entry name" value="KFase_sf"/>
</dbReference>
<dbReference type="Pfam" id="PF04199">
    <property type="entry name" value="Cyclase"/>
    <property type="match status" value="2"/>
</dbReference>
<dbReference type="PANTHER" id="PTHR31118:SF12">
    <property type="entry name" value="CYCLASE-LIKE PROTEIN 2"/>
    <property type="match status" value="1"/>
</dbReference>
<evidence type="ECO:0000313" key="8">
    <source>
        <dbReference type="Proteomes" id="UP001280121"/>
    </source>
</evidence>
<comment type="subcellular location">
    <subcellularLocation>
        <location evidence="1">Secreted</location>
        <location evidence="1">Extracellular space</location>
        <location evidence="1">Extracellular matrix</location>
    </subcellularLocation>
</comment>
<protein>
    <recommendedName>
        <fullName evidence="9">Cyclase</fullName>
    </recommendedName>
</protein>
<dbReference type="FunFam" id="3.50.30.50:FF:000002">
    <property type="entry name" value="Kynurenine formamidase"/>
    <property type="match status" value="1"/>
</dbReference>
<accession>A0AAD9XT54</accession>
<comment type="similarity">
    <text evidence="2">Belongs to the Cyclase 1 superfamily.</text>
</comment>
<dbReference type="SUPFAM" id="SSF102198">
    <property type="entry name" value="Putative cyclase"/>
    <property type="match status" value="2"/>
</dbReference>
<feature type="chain" id="PRO_5041949443" description="Cyclase" evidence="6">
    <location>
        <begin position="28"/>
        <end position="539"/>
    </location>
</feature>
<evidence type="ECO:0000256" key="5">
    <source>
        <dbReference type="ARBA" id="ARBA00022729"/>
    </source>
</evidence>
<evidence type="ECO:0000313" key="7">
    <source>
        <dbReference type="EMBL" id="KAK2665001.1"/>
    </source>
</evidence>
<keyword evidence="3" id="KW-0964">Secreted</keyword>
<feature type="signal peptide" evidence="6">
    <location>
        <begin position="1"/>
        <end position="27"/>
    </location>
</feature>